<dbReference type="GO" id="GO:0071028">
    <property type="term" value="P:nuclear mRNA surveillance"/>
    <property type="evidence" value="ECO:0007669"/>
    <property type="project" value="TreeGrafter"/>
</dbReference>
<dbReference type="GO" id="GO:0000467">
    <property type="term" value="P:exonucleolytic trimming to generate mature 3'-end of 5.8S rRNA from tricistronic rRNA transcript (SSU-rRNA, 5.8S rRNA, LSU-rRNA)"/>
    <property type="evidence" value="ECO:0007669"/>
    <property type="project" value="UniProtKB-ARBA"/>
</dbReference>
<feature type="domain" description="Exoribonuclease phosphorolytic" evidence="11">
    <location>
        <begin position="33"/>
        <end position="165"/>
    </location>
</feature>
<keyword evidence="8" id="KW-0694">RNA-binding</keyword>
<organism evidence="13 14">
    <name type="scientific">Metschnikowia aff. pulcherrima</name>
    <dbReference type="NCBI Taxonomy" id="2163413"/>
    <lineage>
        <taxon>Eukaryota</taxon>
        <taxon>Fungi</taxon>
        <taxon>Dikarya</taxon>
        <taxon>Ascomycota</taxon>
        <taxon>Saccharomycotina</taxon>
        <taxon>Pichiomycetes</taxon>
        <taxon>Metschnikowiaceae</taxon>
        <taxon>Metschnikowia</taxon>
    </lineage>
</organism>
<comment type="similarity">
    <text evidence="3">Belongs to the RNase PH family.</text>
</comment>
<dbReference type="CDD" id="cd11368">
    <property type="entry name" value="RNase_PH_RRP45"/>
    <property type="match status" value="1"/>
</dbReference>
<evidence type="ECO:0000313" key="13">
    <source>
        <dbReference type="EMBL" id="QBM87641.1"/>
    </source>
</evidence>
<dbReference type="GO" id="GO:0000177">
    <property type="term" value="C:cytoplasmic exosome (RNase complex)"/>
    <property type="evidence" value="ECO:0007669"/>
    <property type="project" value="TreeGrafter"/>
</dbReference>
<dbReference type="SUPFAM" id="SSF55666">
    <property type="entry name" value="Ribonuclease PH domain 2-like"/>
    <property type="match status" value="1"/>
</dbReference>
<dbReference type="GO" id="GO:0034476">
    <property type="term" value="P:U5 snRNA 3'-end processing"/>
    <property type="evidence" value="ECO:0007669"/>
    <property type="project" value="TreeGrafter"/>
</dbReference>
<dbReference type="GO" id="GO:0035925">
    <property type="term" value="F:mRNA 3'-UTR AU-rich region binding"/>
    <property type="evidence" value="ECO:0007669"/>
    <property type="project" value="TreeGrafter"/>
</dbReference>
<protein>
    <recommendedName>
        <fullName evidence="4">Exosome complex component RRP45</fullName>
    </recommendedName>
    <alternativeName>
        <fullName evidence="10">Ribosomal RNA-processing protein 45</fullName>
    </alternativeName>
</protein>
<keyword evidence="14" id="KW-1185">Reference proteome</keyword>
<keyword evidence="6" id="KW-0698">rRNA processing</keyword>
<dbReference type="PANTHER" id="PTHR11097">
    <property type="entry name" value="EXOSOME COMPLEX EXONUCLEASE RIBOSOMAL RNA PROCESSING PROTEIN"/>
    <property type="match status" value="1"/>
</dbReference>
<dbReference type="FunFam" id="3.30.230.70:FF:000005">
    <property type="entry name" value="Exosome complex component RRP45"/>
    <property type="match status" value="1"/>
</dbReference>
<dbReference type="InterPro" id="IPR050590">
    <property type="entry name" value="Exosome_comp_Rrp42_subfam"/>
</dbReference>
<dbReference type="GO" id="GO:0034473">
    <property type="term" value="P:U1 snRNA 3'-end processing"/>
    <property type="evidence" value="ECO:0007669"/>
    <property type="project" value="TreeGrafter"/>
</dbReference>
<dbReference type="GO" id="GO:0016075">
    <property type="term" value="P:rRNA catabolic process"/>
    <property type="evidence" value="ECO:0007669"/>
    <property type="project" value="TreeGrafter"/>
</dbReference>
<dbReference type="Proteomes" id="UP000292447">
    <property type="component" value="Chromosome II"/>
</dbReference>
<keyword evidence="7" id="KW-0271">Exosome</keyword>
<dbReference type="InterPro" id="IPR027408">
    <property type="entry name" value="PNPase/RNase_PH_dom_sf"/>
</dbReference>
<dbReference type="GO" id="GO:0071035">
    <property type="term" value="P:nuclear polyadenylation-dependent rRNA catabolic process"/>
    <property type="evidence" value="ECO:0007669"/>
    <property type="project" value="TreeGrafter"/>
</dbReference>
<dbReference type="InterPro" id="IPR036345">
    <property type="entry name" value="ExoRNase_PH_dom2_sf"/>
</dbReference>
<dbReference type="InterPro" id="IPR020568">
    <property type="entry name" value="Ribosomal_Su5_D2-typ_SF"/>
</dbReference>
<dbReference type="GO" id="GO:0071038">
    <property type="term" value="P:TRAMP-dependent tRNA surveillance pathway"/>
    <property type="evidence" value="ECO:0007669"/>
    <property type="project" value="TreeGrafter"/>
</dbReference>
<evidence type="ECO:0000256" key="5">
    <source>
        <dbReference type="ARBA" id="ARBA00022490"/>
    </source>
</evidence>
<evidence type="ECO:0000256" key="7">
    <source>
        <dbReference type="ARBA" id="ARBA00022835"/>
    </source>
</evidence>
<evidence type="ECO:0000256" key="9">
    <source>
        <dbReference type="ARBA" id="ARBA00023242"/>
    </source>
</evidence>
<name>A0A4P6XPA8_9ASCO</name>
<feature type="domain" description="Exoribonuclease phosphorolytic" evidence="12">
    <location>
        <begin position="191"/>
        <end position="268"/>
    </location>
</feature>
<comment type="subcellular location">
    <subcellularLocation>
        <location evidence="1">Cytoplasm</location>
    </subcellularLocation>
    <subcellularLocation>
        <location evidence="2">Nucleus</location>
        <location evidence="2">Nucleolus</location>
    </subcellularLocation>
</comment>
<evidence type="ECO:0000313" key="14">
    <source>
        <dbReference type="Proteomes" id="UP000292447"/>
    </source>
</evidence>
<dbReference type="Pfam" id="PF03725">
    <property type="entry name" value="RNase_PH_C"/>
    <property type="match status" value="1"/>
</dbReference>
<dbReference type="AlphaFoldDB" id="A0A4P6XPA8"/>
<evidence type="ECO:0000256" key="8">
    <source>
        <dbReference type="ARBA" id="ARBA00022884"/>
    </source>
</evidence>
<proteinExistence type="inferred from homology"/>
<dbReference type="Gene3D" id="3.30.230.70">
    <property type="entry name" value="GHMP Kinase, N-terminal domain"/>
    <property type="match status" value="1"/>
</dbReference>
<sequence length="305" mass="33965">MVKASAVSLNEKNYVFEALKNGVRLNGRKLDEMREPIISISKSEYGFVEVELGNTRLAVRVSCSIIKPYEDRPFEGVFTINTEISSMASPTFENGKSTDDEVLISRLIEKAIRRSNALDLESLCIIAGEKVWHITADINFLNHDGGFIDASCLGVMTALQHFKKPDVSIKGTEIIVYDYLERQPVPLSVLHVPICVTFSFFNPLDKVENIKGDLNQEISVIDADLTEEAVRDGSLVITINKNRELIQVSKNGGLPIDGASLLQLANSAFSIAESLSERIKLLLKCDEEERYTKMNMRLLEVGAPR</sequence>
<dbReference type="GO" id="GO:0034475">
    <property type="term" value="P:U4 snRNA 3'-end processing"/>
    <property type="evidence" value="ECO:0007669"/>
    <property type="project" value="TreeGrafter"/>
</dbReference>
<evidence type="ECO:0000256" key="2">
    <source>
        <dbReference type="ARBA" id="ARBA00004604"/>
    </source>
</evidence>
<evidence type="ECO:0000259" key="11">
    <source>
        <dbReference type="Pfam" id="PF01138"/>
    </source>
</evidence>
<dbReference type="EMBL" id="CP034457">
    <property type="protein sequence ID" value="QBM87641.1"/>
    <property type="molecule type" value="Genomic_DNA"/>
</dbReference>
<dbReference type="STRING" id="2163413.A0A4P6XPA8"/>
<dbReference type="SUPFAM" id="SSF54211">
    <property type="entry name" value="Ribosomal protein S5 domain 2-like"/>
    <property type="match status" value="1"/>
</dbReference>
<dbReference type="GO" id="GO:0005730">
    <property type="term" value="C:nucleolus"/>
    <property type="evidence" value="ECO:0007669"/>
    <property type="project" value="UniProtKB-SubCell"/>
</dbReference>
<dbReference type="InterPro" id="IPR033100">
    <property type="entry name" value="Rrp45"/>
</dbReference>
<evidence type="ECO:0000256" key="3">
    <source>
        <dbReference type="ARBA" id="ARBA00006678"/>
    </source>
</evidence>
<dbReference type="Pfam" id="PF01138">
    <property type="entry name" value="RNase_PH"/>
    <property type="match status" value="1"/>
</dbReference>
<keyword evidence="9" id="KW-0539">Nucleus</keyword>
<accession>A0A4P6XPA8</accession>
<dbReference type="GO" id="GO:0000176">
    <property type="term" value="C:nuclear exosome (RNase complex)"/>
    <property type="evidence" value="ECO:0007669"/>
    <property type="project" value="UniProtKB-ARBA"/>
</dbReference>
<evidence type="ECO:0000256" key="6">
    <source>
        <dbReference type="ARBA" id="ARBA00022552"/>
    </source>
</evidence>
<reference evidence="14" key="1">
    <citation type="submission" date="2019-03" db="EMBL/GenBank/DDBJ databases">
        <title>Snf2 controls pulcherriminic acid biosynthesis and connects pigmentation and antifungal activity of the yeast Metschnikowia pulcherrima.</title>
        <authorList>
            <person name="Gore-Lloyd D."/>
            <person name="Sumann I."/>
            <person name="Brachmann A.O."/>
            <person name="Schneeberger K."/>
            <person name="Ortiz-Merino R.A."/>
            <person name="Moreno-Beltran M."/>
            <person name="Schlaefli M."/>
            <person name="Kirner P."/>
            <person name="Santos Kron A."/>
            <person name="Wolfe K.H."/>
            <person name="Piel J."/>
            <person name="Ahrens C.H."/>
            <person name="Henk D."/>
            <person name="Freimoser F.M."/>
        </authorList>
    </citation>
    <scope>NUCLEOTIDE SEQUENCE [LARGE SCALE GENOMIC DNA]</scope>
    <source>
        <strain evidence="14">APC 1.2</strain>
    </source>
</reference>
<dbReference type="InterPro" id="IPR015847">
    <property type="entry name" value="ExoRNase_PH_dom2"/>
</dbReference>
<evidence type="ECO:0000256" key="1">
    <source>
        <dbReference type="ARBA" id="ARBA00004496"/>
    </source>
</evidence>
<dbReference type="PANTHER" id="PTHR11097:SF14">
    <property type="entry name" value="EXOSOME COMPLEX COMPONENT RRP45"/>
    <property type="match status" value="1"/>
</dbReference>
<evidence type="ECO:0000259" key="12">
    <source>
        <dbReference type="Pfam" id="PF03725"/>
    </source>
</evidence>
<gene>
    <name evidence="13" type="primary">MPUL0B08480</name>
    <name evidence="13" type="ORF">METSCH_B08480</name>
</gene>
<dbReference type="InterPro" id="IPR001247">
    <property type="entry name" value="ExoRNase_PH_dom1"/>
</dbReference>
<evidence type="ECO:0000256" key="4">
    <source>
        <dbReference type="ARBA" id="ARBA00019572"/>
    </source>
</evidence>
<evidence type="ECO:0000256" key="10">
    <source>
        <dbReference type="ARBA" id="ARBA00077933"/>
    </source>
</evidence>
<keyword evidence="5" id="KW-0963">Cytoplasm</keyword>